<keyword evidence="5" id="KW-1133">Transmembrane helix</keyword>
<keyword evidence="3" id="KW-0808">Transferase</keyword>
<dbReference type="GO" id="GO:0004379">
    <property type="term" value="F:glycylpeptide N-tetradecanoyltransferase activity"/>
    <property type="evidence" value="ECO:0007669"/>
    <property type="project" value="UniProtKB-EC"/>
</dbReference>
<organism evidence="7">
    <name type="scientific">viral metagenome</name>
    <dbReference type="NCBI Taxonomy" id="1070528"/>
    <lineage>
        <taxon>unclassified sequences</taxon>
        <taxon>metagenomes</taxon>
        <taxon>organismal metagenomes</taxon>
    </lineage>
</organism>
<keyword evidence="5" id="KW-0812">Transmembrane</keyword>
<feature type="domain" description="Glycylpeptide N-tetradecanoyltransferase N-terminal" evidence="6">
    <location>
        <begin position="75"/>
        <end position="173"/>
    </location>
</feature>
<evidence type="ECO:0000256" key="2">
    <source>
        <dbReference type="ARBA" id="ARBA00012923"/>
    </source>
</evidence>
<name>A0A6C0BYA3_9ZZZZ</name>
<reference evidence="7" key="1">
    <citation type="journal article" date="2020" name="Nature">
        <title>Giant virus diversity and host interactions through global metagenomics.</title>
        <authorList>
            <person name="Schulz F."/>
            <person name="Roux S."/>
            <person name="Paez-Espino D."/>
            <person name="Jungbluth S."/>
            <person name="Walsh D.A."/>
            <person name="Denef V.J."/>
            <person name="McMahon K.D."/>
            <person name="Konstantinidis K.T."/>
            <person name="Eloe-Fadrosh E.A."/>
            <person name="Kyrpides N.C."/>
            <person name="Woyke T."/>
        </authorList>
    </citation>
    <scope>NUCLEOTIDE SEQUENCE</scope>
    <source>
        <strain evidence="7">GVMAG-M-3300020169-51</strain>
    </source>
</reference>
<dbReference type="Pfam" id="PF01233">
    <property type="entry name" value="NMT"/>
    <property type="match status" value="1"/>
</dbReference>
<keyword evidence="5" id="KW-0472">Membrane</keyword>
<dbReference type="Gene3D" id="3.40.630.30">
    <property type="match status" value="1"/>
</dbReference>
<dbReference type="EC" id="2.3.1.97" evidence="2"/>
<dbReference type="EMBL" id="MN739295">
    <property type="protein sequence ID" value="QHS97415.1"/>
    <property type="molecule type" value="Genomic_DNA"/>
</dbReference>
<evidence type="ECO:0000256" key="1">
    <source>
        <dbReference type="ARBA" id="ARBA00009469"/>
    </source>
</evidence>
<dbReference type="InterPro" id="IPR022676">
    <property type="entry name" value="NMT_N"/>
</dbReference>
<dbReference type="AlphaFoldDB" id="A0A6C0BYA3"/>
<dbReference type="SUPFAM" id="SSF55729">
    <property type="entry name" value="Acyl-CoA N-acyltransferases (Nat)"/>
    <property type="match status" value="1"/>
</dbReference>
<feature type="transmembrane region" description="Helical" evidence="5">
    <location>
        <begin position="6"/>
        <end position="22"/>
    </location>
</feature>
<sequence length="385" mass="45678">MIKYIILFPTIIIISLYLYVRFKFRFWFKQPVFHIHNLYYWLFPVGQIKNKLNDKLATDYSDLVYTENISDISTEKKTLLTSLIKFHYLNNKKSIYDPPKNAILDYLNYNNKPAFISLYYDYHFKANTNNVISAMTSRPITCTIDNHSINVGYVDFLCVHKKHRKKGIAQKIIYTHAVQASQNMENPIFLFKREGKLNFIVPLIAYNSYTFSTKKLSIPNLNIENKFVSIIINGSNLELFFHYFKKIKQNMPCVVYPCFENIKNQIEKNLIFIVLLLENNNPVSCYIFKNPYTSYNNKKSIEFISSYYTKGYKDIFIKSFQNAVVLVKQKLPFHYLIIENISTNNIIIKNILKNNITLWKCSMAYYFYNYARRPLLSKDVFFLLN</sequence>
<evidence type="ECO:0000256" key="5">
    <source>
        <dbReference type="SAM" id="Phobius"/>
    </source>
</evidence>
<keyword evidence="4" id="KW-0012">Acyltransferase</keyword>
<protein>
    <recommendedName>
        <fullName evidence="2">glycylpeptide N-tetradecanoyltransferase</fullName>
        <ecNumber evidence="2">2.3.1.97</ecNumber>
    </recommendedName>
</protein>
<evidence type="ECO:0000256" key="4">
    <source>
        <dbReference type="ARBA" id="ARBA00023315"/>
    </source>
</evidence>
<dbReference type="CDD" id="cd04301">
    <property type="entry name" value="NAT_SF"/>
    <property type="match status" value="1"/>
</dbReference>
<evidence type="ECO:0000259" key="6">
    <source>
        <dbReference type="Pfam" id="PF01233"/>
    </source>
</evidence>
<comment type="similarity">
    <text evidence="1">Belongs to the NMT family.</text>
</comment>
<dbReference type="InterPro" id="IPR016181">
    <property type="entry name" value="Acyl_CoA_acyltransferase"/>
</dbReference>
<accession>A0A6C0BYA3</accession>
<evidence type="ECO:0000256" key="3">
    <source>
        <dbReference type="ARBA" id="ARBA00022679"/>
    </source>
</evidence>
<evidence type="ECO:0000313" key="7">
    <source>
        <dbReference type="EMBL" id="QHS97415.1"/>
    </source>
</evidence>
<proteinExistence type="inferred from homology"/>